<protein>
    <submittedName>
        <fullName evidence="1">Uncharacterized protein</fullName>
    </submittedName>
</protein>
<reference evidence="1 2" key="1">
    <citation type="submission" date="2015-11" db="EMBL/GenBank/DDBJ databases">
        <title>Genomic analysis of 38 Legionella species identifies large and diverse effector repertoires.</title>
        <authorList>
            <person name="Burstein D."/>
            <person name="Amaro F."/>
            <person name="Zusman T."/>
            <person name="Lifshitz Z."/>
            <person name="Cohen O."/>
            <person name="Gilbert J.A."/>
            <person name="Pupko T."/>
            <person name="Shuman H.A."/>
            <person name="Segal G."/>
        </authorList>
    </citation>
    <scope>NUCLEOTIDE SEQUENCE [LARGE SCALE GENOMIC DNA]</scope>
    <source>
        <strain evidence="1 2">ATCC 700990</strain>
    </source>
</reference>
<proteinExistence type="predicted"/>
<dbReference type="AlphaFoldDB" id="A0A0W0SLM8"/>
<dbReference type="EMBL" id="LNXY01000033">
    <property type="protein sequence ID" value="KTC84243.1"/>
    <property type="molecule type" value="Genomic_DNA"/>
</dbReference>
<evidence type="ECO:0000313" key="1">
    <source>
        <dbReference type="EMBL" id="KTC84243.1"/>
    </source>
</evidence>
<sequence>MFKQNTVFVLGAGASYPYGFPLGKDLMIEIIQNIENDSIYLPMLKTIAKKYYWNKNCGKLKQNSIENPY</sequence>
<dbReference type="OrthoDB" id="7060209at2"/>
<name>A0A0W0SLM8_9GAMM</name>
<dbReference type="Proteomes" id="UP000054736">
    <property type="component" value="Unassembled WGS sequence"/>
</dbReference>
<keyword evidence="2" id="KW-1185">Reference proteome</keyword>
<comment type="caution">
    <text evidence="1">The sequence shown here is derived from an EMBL/GenBank/DDBJ whole genome shotgun (WGS) entry which is preliminary data.</text>
</comment>
<dbReference type="STRING" id="1212489.Ldro_3049"/>
<evidence type="ECO:0000313" key="2">
    <source>
        <dbReference type="Proteomes" id="UP000054736"/>
    </source>
</evidence>
<accession>A0A0W0SLM8</accession>
<organism evidence="1 2">
    <name type="scientific">Legionella drozanskii LLAP-1</name>
    <dbReference type="NCBI Taxonomy" id="1212489"/>
    <lineage>
        <taxon>Bacteria</taxon>
        <taxon>Pseudomonadati</taxon>
        <taxon>Pseudomonadota</taxon>
        <taxon>Gammaproteobacteria</taxon>
        <taxon>Legionellales</taxon>
        <taxon>Legionellaceae</taxon>
        <taxon>Legionella</taxon>
    </lineage>
</organism>
<gene>
    <name evidence="1" type="ORF">Ldro_3049</name>
</gene>
<dbReference type="PATRIC" id="fig|1212489.4.peg.3225"/>
<dbReference type="RefSeq" id="WP_058497314.1">
    <property type="nucleotide sequence ID" value="NZ_CAAAIU010000009.1"/>
</dbReference>